<feature type="binding site" evidence="3">
    <location>
        <position position="95"/>
    </location>
    <ligand>
        <name>Fe cation</name>
        <dbReference type="ChEBI" id="CHEBI:24875"/>
        <note>catalytic</note>
    </ligand>
</feature>
<feature type="binding site" evidence="3">
    <location>
        <position position="148"/>
    </location>
    <ligand>
        <name>Fe cation</name>
        <dbReference type="ChEBI" id="CHEBI:24875"/>
        <note>catalytic</note>
    </ligand>
</feature>
<evidence type="ECO:0000313" key="6">
    <source>
        <dbReference type="Proteomes" id="UP000217005"/>
    </source>
</evidence>
<reference evidence="5 6" key="1">
    <citation type="submission" date="2017-05" db="EMBL/GenBank/DDBJ databases">
        <title>Complete and WGS of Bordetella genogroups.</title>
        <authorList>
            <person name="Spilker T."/>
            <person name="LiPuma J."/>
        </authorList>
    </citation>
    <scope>NUCLEOTIDE SEQUENCE [LARGE SCALE GENOMIC DNA]</scope>
    <source>
        <strain evidence="5 6">AU17610</strain>
    </source>
</reference>
<dbReference type="InterPro" id="IPR036873">
    <property type="entry name" value="Rhodanese-like_dom_sf"/>
</dbReference>
<dbReference type="GO" id="GO:0005506">
    <property type="term" value="F:iron ion binding"/>
    <property type="evidence" value="ECO:0007669"/>
    <property type="project" value="InterPro"/>
</dbReference>
<dbReference type="InterPro" id="IPR001763">
    <property type="entry name" value="Rhodanese-like_dom"/>
</dbReference>
<dbReference type="InterPro" id="IPR014710">
    <property type="entry name" value="RmlC-like_jellyroll"/>
</dbReference>
<feature type="domain" description="Rhodanese" evidence="4">
    <location>
        <begin position="603"/>
        <end position="696"/>
    </location>
</feature>
<dbReference type="PROSITE" id="PS50206">
    <property type="entry name" value="RHODANESE_3"/>
    <property type="match status" value="4"/>
</dbReference>
<dbReference type="InterPro" id="IPR011051">
    <property type="entry name" value="RmlC_Cupin_sf"/>
</dbReference>
<evidence type="ECO:0000256" key="3">
    <source>
        <dbReference type="PIRSR" id="PIRSR610300-51"/>
    </source>
</evidence>
<proteinExistence type="inferred from homology"/>
<dbReference type="Pfam" id="PF00581">
    <property type="entry name" value="Rhodanese"/>
    <property type="match status" value="3"/>
</dbReference>
<name>A0A261SFR7_9BORD</name>
<dbReference type="InterPro" id="IPR051126">
    <property type="entry name" value="Thiosulfate_sulfurtransferase"/>
</dbReference>
<gene>
    <name evidence="5" type="ORF">CEG14_11325</name>
</gene>
<dbReference type="GO" id="GO:0016740">
    <property type="term" value="F:transferase activity"/>
    <property type="evidence" value="ECO:0007669"/>
    <property type="project" value="UniProtKB-KW"/>
</dbReference>
<keyword evidence="2" id="KW-0677">Repeat</keyword>
<evidence type="ECO:0000256" key="2">
    <source>
        <dbReference type="ARBA" id="ARBA00022737"/>
    </source>
</evidence>
<dbReference type="OrthoDB" id="9789585at2"/>
<sequence>MPQNLSETISAHPERLRDFISDLSDLLGRERHWEQALPQAGALLRDLVRHDDWLPPEYAQPQPDRYAQYLLYADPGGRFSVVSFVWGPGQSTPIHDHTVWGLIGMLRGAELSQRYARDASGRWLPEGAQERLAPGQVEAVWPPTHDVHRVSNAYADQASISIHVYGGEIGSIRRSVYTEAGEVKPFISGYTPVPLPNLWGAAQPGAFPHRSTQAVRADLIAGREVALLDVREEAPFAVSHPLFAANLPWSQIELQAWRRIPRRDTQIVVYDNGEGLARRAAERLRALGYTDLNLLSGGLAGWEASGGELFCDVNVPSKSFGELVEAQRHTPSLAAPEVHALLEQGADVVVVDARRFDEYHTMNIPGSTSVPGAELVLRVRELAPDPATTVIVNCAGRTRSIIGTQSLVNAGLPNPVYALRNGTIGWTLAGLTLEHGQSRRHPQAVADANRDAALARARAVADRAGVGRVGWDGIAALRAPGRSLYLLDVRQPEPYEAGHLPGFANAPGGQLVQETDHVVPVRGARIVLSDGIDAEAGVRADMTASWLAQMGWDVHVLDAADAARAVQAGLMLERGARAAALPPLPEGAAQAGVTPAQLQAWLAAPGTRLIDLSPSQAYRRGHIAQAAFALRAGFDRIAPGLAGATRIVLSSPDGRLAGYAWADLRAALARHAVDVPVHVLEGGNAAWQAAGFALAAEPQEWLSPDDDRYRRPYEGTDNPVAAMQGYLDWEYGLVDQLARDATHGFRVI</sequence>
<feature type="binding site" evidence="3">
    <location>
        <position position="97"/>
    </location>
    <ligand>
        <name>Fe cation</name>
        <dbReference type="ChEBI" id="CHEBI:24875"/>
        <note>catalytic</note>
    </ligand>
</feature>
<dbReference type="EMBL" id="NEVL01000003">
    <property type="protein sequence ID" value="OZI35650.1"/>
    <property type="molecule type" value="Genomic_DNA"/>
</dbReference>
<dbReference type="GO" id="GO:0016702">
    <property type="term" value="F:oxidoreductase activity, acting on single donors with incorporation of molecular oxygen, incorporation of two atoms of oxygen"/>
    <property type="evidence" value="ECO:0007669"/>
    <property type="project" value="InterPro"/>
</dbReference>
<dbReference type="Gene3D" id="3.40.250.10">
    <property type="entry name" value="Rhodanese-like domain"/>
    <property type="match status" value="4"/>
</dbReference>
<dbReference type="AlphaFoldDB" id="A0A261SFR7"/>
<accession>A0A261SFR7</accession>
<dbReference type="Pfam" id="PF05995">
    <property type="entry name" value="CDO_I"/>
    <property type="match status" value="1"/>
</dbReference>
<dbReference type="SMART" id="SM00450">
    <property type="entry name" value="RHOD"/>
    <property type="match status" value="4"/>
</dbReference>
<keyword evidence="3" id="KW-0479">Metal-binding</keyword>
<evidence type="ECO:0000256" key="1">
    <source>
        <dbReference type="ARBA" id="ARBA00006622"/>
    </source>
</evidence>
<keyword evidence="3" id="KW-0408">Iron</keyword>
<feature type="domain" description="Rhodanese" evidence="4">
    <location>
        <begin position="480"/>
        <end position="568"/>
    </location>
</feature>
<dbReference type="Gene3D" id="1.20.5.440">
    <property type="entry name" value="ATP synthase delta/epsilon subunit, C-terminal domain"/>
    <property type="match status" value="1"/>
</dbReference>
<comment type="similarity">
    <text evidence="1">Belongs to the cysteine dioxygenase family.</text>
</comment>
<dbReference type="SUPFAM" id="SSF51182">
    <property type="entry name" value="RmlC-like cupins"/>
    <property type="match status" value="1"/>
</dbReference>
<evidence type="ECO:0000259" key="4">
    <source>
        <dbReference type="PROSITE" id="PS50206"/>
    </source>
</evidence>
<dbReference type="CDD" id="cd01534">
    <property type="entry name" value="4RHOD_Repeat_3"/>
    <property type="match status" value="1"/>
</dbReference>
<dbReference type="PANTHER" id="PTHR43855">
    <property type="entry name" value="THIOSULFATE SULFURTRANSFERASE"/>
    <property type="match status" value="1"/>
</dbReference>
<feature type="domain" description="Rhodanese" evidence="4">
    <location>
        <begin position="221"/>
        <end position="311"/>
    </location>
</feature>
<dbReference type="InterPro" id="IPR010300">
    <property type="entry name" value="CDO_1"/>
</dbReference>
<dbReference type="PANTHER" id="PTHR43855:SF1">
    <property type="entry name" value="THIOSULFATE SULFURTRANSFERASE"/>
    <property type="match status" value="1"/>
</dbReference>
<dbReference type="Proteomes" id="UP000217005">
    <property type="component" value="Unassembled WGS sequence"/>
</dbReference>
<evidence type="ECO:0000313" key="5">
    <source>
        <dbReference type="EMBL" id="OZI35650.1"/>
    </source>
</evidence>
<dbReference type="SUPFAM" id="SSF52821">
    <property type="entry name" value="Rhodanese/Cell cycle control phosphatase"/>
    <property type="match status" value="4"/>
</dbReference>
<dbReference type="Gene3D" id="2.60.120.10">
    <property type="entry name" value="Jelly Rolls"/>
    <property type="match status" value="1"/>
</dbReference>
<comment type="caution">
    <text evidence="5">The sequence shown here is derived from an EMBL/GenBank/DDBJ whole genome shotgun (WGS) entry which is preliminary data.</text>
</comment>
<dbReference type="CDD" id="cd10548">
    <property type="entry name" value="cupin_CDO"/>
    <property type="match status" value="1"/>
</dbReference>
<keyword evidence="5" id="KW-0808">Transferase</keyword>
<feature type="domain" description="Rhodanese" evidence="4">
    <location>
        <begin position="344"/>
        <end position="435"/>
    </location>
</feature>
<protein>
    <submittedName>
        <fullName evidence="5">Sulfurtransferase</fullName>
    </submittedName>
</protein>
<organism evidence="5 6">
    <name type="scientific">Bordetella genomosp. 1</name>
    <dbReference type="NCBI Taxonomy" id="1395607"/>
    <lineage>
        <taxon>Bacteria</taxon>
        <taxon>Pseudomonadati</taxon>
        <taxon>Pseudomonadota</taxon>
        <taxon>Betaproteobacteria</taxon>
        <taxon>Burkholderiales</taxon>
        <taxon>Alcaligenaceae</taxon>
        <taxon>Bordetella</taxon>
    </lineage>
</organism>
<dbReference type="CDD" id="cd01533">
    <property type="entry name" value="4RHOD_Repeat_2"/>
    <property type="match status" value="1"/>
</dbReference>